<accession>A0ABY1DVF7</accession>
<evidence type="ECO:0000313" key="1">
    <source>
        <dbReference type="EMBL" id="SFD23624.1"/>
    </source>
</evidence>
<sequence length="34" mass="3568">MTTTNAPRMAEPKNRHDADCEVWTGDGACTCGAG</sequence>
<organism evidence="1 2">
    <name type="scientific">Saccharopolyspora kobensis</name>
    <dbReference type="NCBI Taxonomy" id="146035"/>
    <lineage>
        <taxon>Bacteria</taxon>
        <taxon>Bacillati</taxon>
        <taxon>Actinomycetota</taxon>
        <taxon>Actinomycetes</taxon>
        <taxon>Pseudonocardiales</taxon>
        <taxon>Pseudonocardiaceae</taxon>
        <taxon>Saccharopolyspora</taxon>
    </lineage>
</organism>
<comment type="caution">
    <text evidence="1">The sequence shown here is derived from an EMBL/GenBank/DDBJ whole genome shotgun (WGS) entry which is preliminary data.</text>
</comment>
<protein>
    <submittedName>
        <fullName evidence="1">Uncharacterized protein</fullName>
    </submittedName>
</protein>
<evidence type="ECO:0000313" key="2">
    <source>
        <dbReference type="Proteomes" id="UP000199690"/>
    </source>
</evidence>
<dbReference type="EMBL" id="FOME01000003">
    <property type="protein sequence ID" value="SFD23624.1"/>
    <property type="molecule type" value="Genomic_DNA"/>
</dbReference>
<name>A0ABY1DVF7_9PSEU</name>
<dbReference type="Proteomes" id="UP000199690">
    <property type="component" value="Unassembled WGS sequence"/>
</dbReference>
<gene>
    <name evidence="1" type="ORF">SAMN05216506_103176</name>
</gene>
<keyword evidence="2" id="KW-1185">Reference proteome</keyword>
<proteinExistence type="predicted"/>
<reference evidence="1 2" key="1">
    <citation type="submission" date="2016-10" db="EMBL/GenBank/DDBJ databases">
        <authorList>
            <person name="Varghese N."/>
            <person name="Submissions S."/>
        </authorList>
    </citation>
    <scope>NUCLEOTIDE SEQUENCE [LARGE SCALE GENOMIC DNA]</scope>
    <source>
        <strain evidence="1 2">CGMCC 4.3529</strain>
    </source>
</reference>